<dbReference type="InterPro" id="IPR001279">
    <property type="entry name" value="Metallo-B-lactamas"/>
</dbReference>
<dbReference type="GO" id="GO:0004521">
    <property type="term" value="F:RNA endonuclease activity"/>
    <property type="evidence" value="ECO:0007669"/>
    <property type="project" value="TreeGrafter"/>
</dbReference>
<name>A0AA42HU46_9BURK</name>
<dbReference type="RefSeq" id="WP_279860538.1">
    <property type="nucleotide sequence ID" value="NZ_JAODZU010000023.1"/>
</dbReference>
<dbReference type="Proteomes" id="UP001158297">
    <property type="component" value="Unassembled WGS sequence"/>
</dbReference>
<reference evidence="2" key="1">
    <citation type="submission" date="2022-09" db="EMBL/GenBank/DDBJ databases">
        <title>Intensive care unit water sources are persistently colonized with multi-drug resistant bacteria and are the site of extensive horizontal gene transfer of antibiotic resistance genes.</title>
        <authorList>
            <person name="Diorio-Toth L."/>
        </authorList>
    </citation>
    <scope>NUCLEOTIDE SEQUENCE</scope>
    <source>
        <strain evidence="2">GD04130</strain>
    </source>
</reference>
<dbReference type="PANTHER" id="PTHR11203">
    <property type="entry name" value="CLEAVAGE AND POLYADENYLATION SPECIFICITY FACTOR FAMILY MEMBER"/>
    <property type="match status" value="1"/>
</dbReference>
<comment type="caution">
    <text evidence="2">The sequence shown here is derived from an EMBL/GenBank/DDBJ whole genome shotgun (WGS) entry which is preliminary data.</text>
</comment>
<dbReference type="Gene3D" id="3.60.15.10">
    <property type="entry name" value="Ribonuclease Z/Hydroxyacylglutathione hydrolase-like"/>
    <property type="match status" value="1"/>
</dbReference>
<proteinExistence type="predicted"/>
<dbReference type="AlphaFoldDB" id="A0AA42HU46"/>
<dbReference type="EMBL" id="JAODZU010000023">
    <property type="protein sequence ID" value="MDH0364587.1"/>
    <property type="molecule type" value="Genomic_DNA"/>
</dbReference>
<feature type="non-terminal residue" evidence="2">
    <location>
        <position position="86"/>
    </location>
</feature>
<feature type="domain" description="Metallo-beta-lactamase" evidence="1">
    <location>
        <begin position="13"/>
        <end position="82"/>
    </location>
</feature>
<dbReference type="SUPFAM" id="SSF56281">
    <property type="entry name" value="Metallo-hydrolase/oxidoreductase"/>
    <property type="match status" value="1"/>
</dbReference>
<dbReference type="InterPro" id="IPR036866">
    <property type="entry name" value="RibonucZ/Hydroxyglut_hydro"/>
</dbReference>
<gene>
    <name evidence="2" type="ORF">N7330_16230</name>
</gene>
<protein>
    <submittedName>
        <fullName evidence="2">MBL fold metallo-hydrolase</fullName>
    </submittedName>
</protein>
<sequence length="86" mass="9125">MHISFYGAAQAVTGSCFLIEAHGCNFLLDCGMAQGGQEADAHNENAFAFDVSSVDFVVLTHAHIDHSGLLPKLVAQGFKGPIYTTL</sequence>
<dbReference type="PANTHER" id="PTHR11203:SF37">
    <property type="entry name" value="INTEGRATOR COMPLEX SUBUNIT 11"/>
    <property type="match status" value="1"/>
</dbReference>
<dbReference type="InterPro" id="IPR050698">
    <property type="entry name" value="MBL"/>
</dbReference>
<dbReference type="Pfam" id="PF00753">
    <property type="entry name" value="Lactamase_B"/>
    <property type="match status" value="1"/>
</dbReference>
<evidence type="ECO:0000259" key="1">
    <source>
        <dbReference type="Pfam" id="PF00753"/>
    </source>
</evidence>
<organism evidence="2 3">
    <name type="scientific">Comamonas aquatica</name>
    <dbReference type="NCBI Taxonomy" id="225991"/>
    <lineage>
        <taxon>Bacteria</taxon>
        <taxon>Pseudomonadati</taxon>
        <taxon>Pseudomonadota</taxon>
        <taxon>Betaproteobacteria</taxon>
        <taxon>Burkholderiales</taxon>
        <taxon>Comamonadaceae</taxon>
        <taxon>Comamonas</taxon>
    </lineage>
</organism>
<evidence type="ECO:0000313" key="2">
    <source>
        <dbReference type="EMBL" id="MDH0364587.1"/>
    </source>
</evidence>
<evidence type="ECO:0000313" key="3">
    <source>
        <dbReference type="Proteomes" id="UP001158297"/>
    </source>
</evidence>
<accession>A0AA42HU46</accession>